<sequence>MDTVSLTNHFLIAMPQLEDPNFFHSVTYICQHSDEGAMGIIINQPLEMNLEEILAQLEIGNDDQTLGAQPVYFGGPVQQDRGFILHRPRRNWEGTLFVSDDIALTTSSDILKDIAQHRGPRQSLVALGYAGWGEGQLEQEMAQNAWLSVPASADIIFDTPVERRWHAATALLGIDVDQLSEDIGHA</sequence>
<dbReference type="SUPFAM" id="SSF143456">
    <property type="entry name" value="VC0467-like"/>
    <property type="match status" value="1"/>
</dbReference>
<dbReference type="Pfam" id="PF02622">
    <property type="entry name" value="DUF179"/>
    <property type="match status" value="1"/>
</dbReference>
<reference evidence="3" key="1">
    <citation type="submission" date="2015-10" db="EMBL/GenBank/DDBJ databases">
        <title>Description of Candidatus Tenderia electrophaga gen. nov, sp. nov., an Uncultivated Electroautotroph from a Biocathode Enrichment.</title>
        <authorList>
            <person name="Eddie B.J."/>
            <person name="Malanoski A.P."/>
            <person name="Wang Z."/>
            <person name="Hall R.J."/>
            <person name="Oh S.D."/>
            <person name="Heiner C."/>
            <person name="Lin B."/>
            <person name="Strycharz-Glaven S.M."/>
        </authorList>
    </citation>
    <scope>NUCLEOTIDE SEQUENCE [LARGE SCALE GENOMIC DNA]</scope>
    <source>
        <strain evidence="3">NRL1</strain>
    </source>
</reference>
<dbReference type="Gene3D" id="3.40.1740.10">
    <property type="entry name" value="VC0467-like"/>
    <property type="match status" value="1"/>
</dbReference>
<organism evidence="3 4">
    <name type="scientific">Candidatus Tenderia electrophaga</name>
    <dbReference type="NCBI Taxonomy" id="1748243"/>
    <lineage>
        <taxon>Bacteria</taxon>
        <taxon>Pseudomonadati</taxon>
        <taxon>Pseudomonadota</taxon>
        <taxon>Gammaproteobacteria</taxon>
        <taxon>Candidatus Tenderiales</taxon>
        <taxon>Candidatus Tenderiaceae</taxon>
        <taxon>Candidatus Tenderia</taxon>
    </lineage>
</organism>
<gene>
    <name evidence="3" type="ORF">Tel_01410</name>
</gene>
<dbReference type="PANTHER" id="PTHR30327:SF1">
    <property type="entry name" value="UPF0301 PROTEIN YQGE"/>
    <property type="match status" value="1"/>
</dbReference>
<dbReference type="EMBL" id="CP013099">
    <property type="protein sequence ID" value="ALP54690.1"/>
    <property type="molecule type" value="Genomic_DNA"/>
</dbReference>
<evidence type="ECO:0000313" key="4">
    <source>
        <dbReference type="Proteomes" id="UP000055136"/>
    </source>
</evidence>
<dbReference type="NCBIfam" id="NF001266">
    <property type="entry name" value="PRK00228.1-1"/>
    <property type="match status" value="1"/>
</dbReference>
<proteinExistence type="inferred from homology"/>
<evidence type="ECO:0000256" key="2">
    <source>
        <dbReference type="HAMAP-Rule" id="MF_00758"/>
    </source>
</evidence>
<dbReference type="KEGG" id="tee:Tel_01410"/>
<dbReference type="Proteomes" id="UP000055136">
    <property type="component" value="Chromosome"/>
</dbReference>
<dbReference type="PANTHER" id="PTHR30327">
    <property type="entry name" value="UNCHARACTERIZED PROTEIN YQGE"/>
    <property type="match status" value="1"/>
</dbReference>
<dbReference type="GO" id="GO:0005829">
    <property type="term" value="C:cytosol"/>
    <property type="evidence" value="ECO:0007669"/>
    <property type="project" value="TreeGrafter"/>
</dbReference>
<name>A0A0S2THS8_9GAMM</name>
<dbReference type="AlphaFoldDB" id="A0A0S2THS8"/>
<evidence type="ECO:0000313" key="3">
    <source>
        <dbReference type="EMBL" id="ALP54690.1"/>
    </source>
</evidence>
<evidence type="ECO:0000256" key="1">
    <source>
        <dbReference type="ARBA" id="ARBA00009600"/>
    </source>
</evidence>
<protein>
    <recommendedName>
        <fullName evidence="2">UPF0301 protein Tel_01410</fullName>
    </recommendedName>
</protein>
<comment type="similarity">
    <text evidence="1 2">Belongs to the UPF0301 (AlgH) family.</text>
</comment>
<keyword evidence="4" id="KW-1185">Reference proteome</keyword>
<dbReference type="HAMAP" id="MF_00758">
    <property type="entry name" value="UPF0301"/>
    <property type="match status" value="1"/>
</dbReference>
<dbReference type="InterPro" id="IPR003774">
    <property type="entry name" value="AlgH-like"/>
</dbReference>
<accession>A0A0S2THS8</accession>
<dbReference type="STRING" id="1748243.Tel_01410"/>